<evidence type="ECO:0000313" key="3">
    <source>
        <dbReference type="EMBL" id="SFP68805.1"/>
    </source>
</evidence>
<gene>
    <name evidence="3" type="ORF">SAMN04488241_105156</name>
</gene>
<evidence type="ECO:0000259" key="2">
    <source>
        <dbReference type="Pfam" id="PF09361"/>
    </source>
</evidence>
<evidence type="ECO:0000256" key="1">
    <source>
        <dbReference type="SAM" id="MobiDB-lite"/>
    </source>
</evidence>
<feature type="domain" description="Phasin" evidence="2">
    <location>
        <begin position="122"/>
        <end position="220"/>
    </location>
</feature>
<feature type="compositionally biased region" description="Low complexity" evidence="1">
    <location>
        <begin position="22"/>
        <end position="33"/>
    </location>
</feature>
<dbReference type="Pfam" id="PF09361">
    <property type="entry name" value="Phasin_2"/>
    <property type="match status" value="1"/>
</dbReference>
<feature type="region of interest" description="Disordered" evidence="1">
    <location>
        <begin position="1"/>
        <end position="33"/>
    </location>
</feature>
<dbReference type="STRING" id="634430.SAMN04488241_105156"/>
<dbReference type="RefSeq" id="WP_093333069.1">
    <property type="nucleotide sequence ID" value="NZ_FOXP01000005.1"/>
</dbReference>
<dbReference type="EMBL" id="FOXP01000005">
    <property type="protein sequence ID" value="SFP68805.1"/>
    <property type="molecule type" value="Genomic_DNA"/>
</dbReference>
<dbReference type="InterPro" id="IPR018968">
    <property type="entry name" value="Phasin"/>
</dbReference>
<dbReference type="NCBIfam" id="TIGR01841">
    <property type="entry name" value="phasin"/>
    <property type="match status" value="1"/>
</dbReference>
<name>A0A1I5SDK3_9SPHN</name>
<sequence length="231" mass="24216">MSTSGNKGARRKLPTAATQSIPTAPATPVEPMTAEEAAPAIEAAHDAADIAAAPLVAPADLAPAPVTIETTPATVAEDKTMDVNATIQNTADNTTDKAKAMFADVQDRTKGAVEKGQQFLAELTEFNKGNIEALVESSKIAARGFESMSQDAMATAKSSFEDASQAMQTFATVKSPTEFMKLQADFARSAFDMLVQQTSRRTEASLKLAGEIAQPISNRVAIAAEKIKIAA</sequence>
<accession>A0A1I5SDK3</accession>
<keyword evidence="4" id="KW-1185">Reference proteome</keyword>
<reference evidence="3 4" key="1">
    <citation type="submission" date="2016-10" db="EMBL/GenBank/DDBJ databases">
        <authorList>
            <person name="de Groot N.N."/>
        </authorList>
    </citation>
    <scope>NUCLEOTIDE SEQUENCE [LARGE SCALE GENOMIC DNA]</scope>
    <source>
        <strain evidence="3 4">CGMCC 1.9113</strain>
    </source>
</reference>
<dbReference type="AlphaFoldDB" id="A0A1I5SDK3"/>
<evidence type="ECO:0000313" key="4">
    <source>
        <dbReference type="Proteomes" id="UP000199586"/>
    </source>
</evidence>
<organism evidence="3 4">
    <name type="scientific">Sphingomonas rubra</name>
    <dbReference type="NCBI Taxonomy" id="634430"/>
    <lineage>
        <taxon>Bacteria</taxon>
        <taxon>Pseudomonadati</taxon>
        <taxon>Pseudomonadota</taxon>
        <taxon>Alphaproteobacteria</taxon>
        <taxon>Sphingomonadales</taxon>
        <taxon>Sphingomonadaceae</taxon>
        <taxon>Sphingomonas</taxon>
    </lineage>
</organism>
<proteinExistence type="predicted"/>
<dbReference type="InterPro" id="IPR010127">
    <property type="entry name" value="Phasin_subfam-1"/>
</dbReference>
<protein>
    <submittedName>
        <fullName evidence="3">Phasin family protein</fullName>
    </submittedName>
</protein>
<dbReference type="Proteomes" id="UP000199586">
    <property type="component" value="Unassembled WGS sequence"/>
</dbReference>